<evidence type="ECO:0000313" key="1">
    <source>
        <dbReference type="EMBL" id="MBE9107075.1"/>
    </source>
</evidence>
<name>A0ABR9U454_9NOSO</name>
<comment type="caution">
    <text evidence="1">The sequence shown here is derived from an EMBL/GenBank/DDBJ whole genome shotgun (WGS) entry which is preliminary data.</text>
</comment>
<keyword evidence="2" id="KW-1185">Reference proteome</keyword>
<accession>A0ABR9U454</accession>
<proteinExistence type="predicted"/>
<protein>
    <recommendedName>
        <fullName evidence="3">Transposase</fullName>
    </recommendedName>
</protein>
<sequence length="80" mass="8810">MNNFQNRLSACVSELDLFPSLGEAKGGFIPSLSLQLLGAGNACRRHRITTSASGSRFKLLLAKLFFDQLSISYLLYNLDV</sequence>
<organism evidence="1 2">
    <name type="scientific">Nostoc cf. edaphicum LEGE 07299</name>
    <dbReference type="NCBI Taxonomy" id="2777974"/>
    <lineage>
        <taxon>Bacteria</taxon>
        <taxon>Bacillati</taxon>
        <taxon>Cyanobacteriota</taxon>
        <taxon>Cyanophyceae</taxon>
        <taxon>Nostocales</taxon>
        <taxon>Nostocaceae</taxon>
        <taxon>Nostoc</taxon>
    </lineage>
</organism>
<evidence type="ECO:0000313" key="2">
    <source>
        <dbReference type="Proteomes" id="UP000647836"/>
    </source>
</evidence>
<evidence type="ECO:0008006" key="3">
    <source>
        <dbReference type="Google" id="ProtNLM"/>
    </source>
</evidence>
<dbReference type="Proteomes" id="UP000647836">
    <property type="component" value="Unassembled WGS sequence"/>
</dbReference>
<gene>
    <name evidence="1" type="ORF">IQ229_19750</name>
</gene>
<dbReference type="EMBL" id="JADEXF010000732">
    <property type="protein sequence ID" value="MBE9107075.1"/>
    <property type="molecule type" value="Genomic_DNA"/>
</dbReference>
<reference evidence="1 2" key="1">
    <citation type="submission" date="2020-10" db="EMBL/GenBank/DDBJ databases">
        <authorList>
            <person name="Castelo-Branco R."/>
            <person name="Eusebio N."/>
            <person name="Adriana R."/>
            <person name="Vieira A."/>
            <person name="Brugerolle De Fraissinette N."/>
            <person name="Rezende De Castro R."/>
            <person name="Schneider M.P."/>
            <person name="Vasconcelos V."/>
            <person name="Leao P.N."/>
        </authorList>
    </citation>
    <scope>NUCLEOTIDE SEQUENCE [LARGE SCALE GENOMIC DNA]</scope>
    <source>
        <strain evidence="1 2">LEGE 07299</strain>
    </source>
</reference>